<dbReference type="Gene3D" id="2.40.40.10">
    <property type="entry name" value="RlpA-like domain"/>
    <property type="match status" value="1"/>
</dbReference>
<dbReference type="InterPro" id="IPR010611">
    <property type="entry name" value="3D_dom"/>
</dbReference>
<dbReference type="InterPro" id="IPR051933">
    <property type="entry name" value="Resuscitation_pf_RpfB"/>
</dbReference>
<dbReference type="GO" id="GO:0004553">
    <property type="term" value="F:hydrolase activity, hydrolyzing O-glycosyl compounds"/>
    <property type="evidence" value="ECO:0007669"/>
    <property type="project" value="InterPro"/>
</dbReference>
<organism evidence="3">
    <name type="scientific">Dictyoglomus thermophilum</name>
    <dbReference type="NCBI Taxonomy" id="14"/>
    <lineage>
        <taxon>Bacteria</taxon>
        <taxon>Pseudomonadati</taxon>
        <taxon>Dictyoglomota</taxon>
        <taxon>Dictyoglomia</taxon>
        <taxon>Dictyoglomales</taxon>
        <taxon>Dictyoglomaceae</taxon>
        <taxon>Dictyoglomus</taxon>
    </lineage>
</organism>
<comment type="caution">
    <text evidence="3">The sequence shown here is derived from an EMBL/GenBank/DDBJ whole genome shotgun (WGS) entry which is preliminary data.</text>
</comment>
<evidence type="ECO:0000259" key="2">
    <source>
        <dbReference type="SMART" id="SM01208"/>
    </source>
</evidence>
<dbReference type="SMART" id="SM01208">
    <property type="entry name" value="G5"/>
    <property type="match status" value="1"/>
</dbReference>
<dbReference type="AlphaFoldDB" id="A0A7C2CV08"/>
<dbReference type="Pfam" id="PF07501">
    <property type="entry name" value="G5"/>
    <property type="match status" value="1"/>
</dbReference>
<dbReference type="RefSeq" id="WP_012548616.1">
    <property type="nucleotide sequence ID" value="NZ_VTFL01000004.1"/>
</dbReference>
<keyword evidence="1" id="KW-0732">Signal</keyword>
<dbReference type="GO" id="GO:0019867">
    <property type="term" value="C:outer membrane"/>
    <property type="evidence" value="ECO:0007669"/>
    <property type="project" value="InterPro"/>
</dbReference>
<dbReference type="CDD" id="cd22786">
    <property type="entry name" value="DPBB_YuiC-like"/>
    <property type="match status" value="1"/>
</dbReference>
<name>A0A7C2CV08_DICTH</name>
<proteinExistence type="predicted"/>
<dbReference type="GO" id="GO:0009254">
    <property type="term" value="P:peptidoglycan turnover"/>
    <property type="evidence" value="ECO:0007669"/>
    <property type="project" value="InterPro"/>
</dbReference>
<dbReference type="InterPro" id="IPR007137">
    <property type="entry name" value="DUF348"/>
</dbReference>
<gene>
    <name evidence="3" type="ORF">ENU78_02940</name>
</gene>
<feature type="domain" description="G5" evidence="2">
    <location>
        <begin position="100"/>
        <end position="177"/>
    </location>
</feature>
<dbReference type="Pfam" id="PF06725">
    <property type="entry name" value="3D"/>
    <property type="match status" value="1"/>
</dbReference>
<dbReference type="PANTHER" id="PTHR39160:SF4">
    <property type="entry name" value="RESUSCITATION-PROMOTING FACTOR RPFB"/>
    <property type="match status" value="1"/>
</dbReference>
<reference evidence="3" key="1">
    <citation type="journal article" date="2020" name="mSystems">
        <title>Genome- and Community-Level Interaction Insights into Carbon Utilization and Element Cycling Functions of Hydrothermarchaeota in Hydrothermal Sediment.</title>
        <authorList>
            <person name="Zhou Z."/>
            <person name="Liu Y."/>
            <person name="Xu W."/>
            <person name="Pan J."/>
            <person name="Luo Z.H."/>
            <person name="Li M."/>
        </authorList>
    </citation>
    <scope>NUCLEOTIDE SEQUENCE [LARGE SCALE GENOMIC DNA]</scope>
    <source>
        <strain evidence="3">SpSt-70</strain>
    </source>
</reference>
<evidence type="ECO:0000313" key="3">
    <source>
        <dbReference type="EMBL" id="HGK23398.1"/>
    </source>
</evidence>
<evidence type="ECO:0000256" key="1">
    <source>
        <dbReference type="ARBA" id="ARBA00022729"/>
    </source>
</evidence>
<protein>
    <submittedName>
        <fullName evidence="3">DUF348 domain-containing protein</fullName>
    </submittedName>
</protein>
<sequence length="286" mass="32662">MRKGKKRAIAITVFFGSLVIIASAKIIENNYLWRNFSHLRPIREVILTDGNKRPIKVKTNAGFVWEVLEEQKIKLSKYDIVSPPARTPLTERIKEIKITRVSESTTKRIEIIEPKIILKVTYSKSYSERIKTHGIPGKIEKVYKKRIINGKLEKEVLISRKELQKMSPTVIEVTTPVIKYLKLESATFEVVKPIKVTATAYEPWTGGDGNNITALGWKASKGIIAVDPRYIPLRSAFYIPNYGFALAGDTGGLIKGWRVDLCFPTLREVKYFGRRKITIYLLRRIA</sequence>
<dbReference type="InterPro" id="IPR036908">
    <property type="entry name" value="RlpA-like_sf"/>
</dbReference>
<dbReference type="PANTHER" id="PTHR39160">
    <property type="entry name" value="CELL WALL-BINDING PROTEIN YOCH"/>
    <property type="match status" value="1"/>
</dbReference>
<dbReference type="InterPro" id="IPR011098">
    <property type="entry name" value="G5_dom"/>
</dbReference>
<dbReference type="EMBL" id="DTDV01000007">
    <property type="protein sequence ID" value="HGK23398.1"/>
    <property type="molecule type" value="Genomic_DNA"/>
</dbReference>
<dbReference type="Pfam" id="PF03990">
    <property type="entry name" value="DUF348"/>
    <property type="match status" value="1"/>
</dbReference>
<dbReference type="OMA" id="WWVYIEG"/>
<accession>A0A7C2CV08</accession>